<keyword evidence="3" id="KW-1185">Reference proteome</keyword>
<proteinExistence type="predicted"/>
<evidence type="ECO:0000313" key="3">
    <source>
        <dbReference type="Proteomes" id="UP001320544"/>
    </source>
</evidence>
<dbReference type="InterPro" id="IPR050289">
    <property type="entry name" value="TorD/DmsD_chaperones"/>
</dbReference>
<dbReference type="PANTHER" id="PTHR34227">
    <property type="entry name" value="CHAPERONE PROTEIN YCDY"/>
    <property type="match status" value="1"/>
</dbReference>
<dbReference type="SUPFAM" id="SSF89155">
    <property type="entry name" value="TorD-like"/>
    <property type="match status" value="1"/>
</dbReference>
<organism evidence="2 3">
    <name type="scientific">Raoultibacter timonensis</name>
    <dbReference type="NCBI Taxonomy" id="1907662"/>
    <lineage>
        <taxon>Bacteria</taxon>
        <taxon>Bacillati</taxon>
        <taxon>Actinomycetota</taxon>
        <taxon>Coriobacteriia</taxon>
        <taxon>Eggerthellales</taxon>
        <taxon>Eggerthellaceae</taxon>
        <taxon>Raoultibacter</taxon>
    </lineage>
</organism>
<accession>A0ABN6MEB8</accession>
<dbReference type="InterPro" id="IPR036411">
    <property type="entry name" value="TorD-like_sf"/>
</dbReference>
<keyword evidence="1" id="KW-0143">Chaperone</keyword>
<evidence type="ECO:0000256" key="1">
    <source>
        <dbReference type="ARBA" id="ARBA00023186"/>
    </source>
</evidence>
<dbReference type="PANTHER" id="PTHR34227:SF1">
    <property type="entry name" value="DIMETHYL SULFOXIDE REDUCTASE CHAPERONE-RELATED"/>
    <property type="match status" value="1"/>
</dbReference>
<gene>
    <name evidence="2" type="ORF">CE91St30_03290</name>
</gene>
<dbReference type="EMBL" id="AP025564">
    <property type="protein sequence ID" value="BDE94996.1"/>
    <property type="molecule type" value="Genomic_DNA"/>
</dbReference>
<dbReference type="RefSeq" id="WP_244411510.1">
    <property type="nucleotide sequence ID" value="NZ_AP025564.1"/>
</dbReference>
<dbReference type="Proteomes" id="UP001320544">
    <property type="component" value="Chromosome"/>
</dbReference>
<dbReference type="InterPro" id="IPR020945">
    <property type="entry name" value="DMSO/NO3_reduct_chaperone"/>
</dbReference>
<evidence type="ECO:0000313" key="2">
    <source>
        <dbReference type="EMBL" id="BDE94996.1"/>
    </source>
</evidence>
<dbReference type="Gene3D" id="1.10.3480.10">
    <property type="entry name" value="TorD-like"/>
    <property type="match status" value="1"/>
</dbReference>
<dbReference type="Pfam" id="PF02613">
    <property type="entry name" value="Nitrate_red_del"/>
    <property type="match status" value="1"/>
</dbReference>
<name>A0ABN6MEB8_9ACTN</name>
<reference evidence="2 3" key="1">
    <citation type="submission" date="2022-01" db="EMBL/GenBank/DDBJ databases">
        <title>Novel bile acid biosynthetic pathways are enriched in the microbiome of centenarians.</title>
        <authorList>
            <person name="Sato Y."/>
            <person name="Atarashi K."/>
            <person name="Plichta R.D."/>
            <person name="Arai Y."/>
            <person name="Sasajima S."/>
            <person name="Kearney M.S."/>
            <person name="Suda W."/>
            <person name="Takeshita K."/>
            <person name="Sasaki T."/>
            <person name="Okamoto S."/>
            <person name="Skelly N.A."/>
            <person name="Okamura Y."/>
            <person name="Vlamakis H."/>
            <person name="Li Y."/>
            <person name="Tanoue T."/>
            <person name="Takei H."/>
            <person name="Nittono H."/>
            <person name="Narushima S."/>
            <person name="Irie J."/>
            <person name="Itoh H."/>
            <person name="Moriya K."/>
            <person name="Sugiura Y."/>
            <person name="Suematsu M."/>
            <person name="Moritoki N."/>
            <person name="Shibata S."/>
            <person name="Littman R.D."/>
            <person name="Fischbach A.M."/>
            <person name="Uwamino Y."/>
            <person name="Inoue T."/>
            <person name="Honda A."/>
            <person name="Hattori M."/>
            <person name="Murai T."/>
            <person name="Xavier J.R."/>
            <person name="Hirose N."/>
            <person name="Honda K."/>
        </authorList>
    </citation>
    <scope>NUCLEOTIDE SEQUENCE [LARGE SCALE GENOMIC DNA]</scope>
    <source>
        <strain evidence="2 3">CE91-St30</strain>
    </source>
</reference>
<sequence length="230" mass="25754">MDDIIVKTALVARTYLYRVFQAVFGDDPTEEVLAALFSDTTDQAVECFEAVDSIDFAKALALFAACRKGYAEDPAGYLEEAKQDYMHVLVGPEDLKAPPWECVYLTNERVLFQEATLKVREAYRSENMLPSQYPRVSDDHLAIELDFMVKLSEKTQKAFDEGDANEYRRLLSVQRSFLIDHPLAWVANYVSDLSDAAPGSLYEGVGALCSAFLPIDVDVIGELLEEGERS</sequence>
<protein>
    <submittedName>
        <fullName evidence="2">Dehydrogenase</fullName>
    </submittedName>
</protein>